<feature type="region of interest" description="Disordered" evidence="1">
    <location>
        <begin position="293"/>
        <end position="315"/>
    </location>
</feature>
<evidence type="ECO:0000313" key="3">
    <source>
        <dbReference type="Proteomes" id="UP000238823"/>
    </source>
</evidence>
<dbReference type="InterPro" id="IPR026487">
    <property type="entry name" value="CHP04141"/>
</dbReference>
<dbReference type="Pfam" id="PF19614">
    <property type="entry name" value="DUF6119"/>
    <property type="match status" value="1"/>
</dbReference>
<evidence type="ECO:0000313" key="2">
    <source>
        <dbReference type="EMBL" id="PRQ05136.1"/>
    </source>
</evidence>
<dbReference type="NCBIfam" id="TIGR04141">
    <property type="entry name" value="TIGR04141 family sporadically distributed protein"/>
    <property type="match status" value="1"/>
</dbReference>
<gene>
    <name evidence="2" type="ORF">ENSA7_47650</name>
</gene>
<comment type="caution">
    <text evidence="2">The sequence shown here is derived from an EMBL/GenBank/DDBJ whole genome shotgun (WGS) entry which is preliminary data.</text>
</comment>
<dbReference type="EMBL" id="PVNL01000097">
    <property type="protein sequence ID" value="PRQ05136.1"/>
    <property type="molecule type" value="Genomic_DNA"/>
</dbReference>
<dbReference type="Proteomes" id="UP000238823">
    <property type="component" value="Unassembled WGS sequence"/>
</dbReference>
<accession>A0A2S9YJC6</accession>
<sequence>MLSSGEYQSAEVALGLPDILDWESVSGFRYSSSESATLHDQLDLATFLGVPKAGAELTIEKLRNRRVFMVRSDGTARGVSAWKCLVAELEDGSERYALHNGHWYQISADFVAEVHSDYKRIPLATHLGLPDFDDGEESDYIRRVAALAGTRFTVFDGAEHLISYGGGKSKVEFCDLLEQLHGGYRMIHLKRYTGSATLSHLFAQGLVGAEAYLLDPQFREAVTKKMSGDPELTVADIEPRHSEIVFGVIQRKGTEGGRPHMPFFSQLNLRTAVRRLEAFGFRVVLHTINDITPVPEKKPRKRQTKPRDGAAGQDD</sequence>
<evidence type="ECO:0000256" key="1">
    <source>
        <dbReference type="SAM" id="MobiDB-lite"/>
    </source>
</evidence>
<protein>
    <submittedName>
        <fullName evidence="2">Uncharacterized protein</fullName>
    </submittedName>
</protein>
<reference evidence="2 3" key="1">
    <citation type="submission" date="2018-03" db="EMBL/GenBank/DDBJ databases">
        <title>Draft Genome Sequences of the Obligatory Marine Myxobacteria Enhygromyxa salina SWB007.</title>
        <authorList>
            <person name="Poehlein A."/>
            <person name="Moghaddam J.A."/>
            <person name="Harms H."/>
            <person name="Alanjari M."/>
            <person name="Koenig G.M."/>
            <person name="Daniel R."/>
            <person name="Schaeberle T.F."/>
        </authorList>
    </citation>
    <scope>NUCLEOTIDE SEQUENCE [LARGE SCALE GENOMIC DNA]</scope>
    <source>
        <strain evidence="2 3">SWB007</strain>
    </source>
</reference>
<dbReference type="AlphaFoldDB" id="A0A2S9YJC6"/>
<name>A0A2S9YJC6_9BACT</name>
<proteinExistence type="predicted"/>
<organism evidence="2 3">
    <name type="scientific">Enhygromyxa salina</name>
    <dbReference type="NCBI Taxonomy" id="215803"/>
    <lineage>
        <taxon>Bacteria</taxon>
        <taxon>Pseudomonadati</taxon>
        <taxon>Myxococcota</taxon>
        <taxon>Polyangia</taxon>
        <taxon>Nannocystales</taxon>
        <taxon>Nannocystaceae</taxon>
        <taxon>Enhygromyxa</taxon>
    </lineage>
</organism>